<sequence length="486" mass="52351">MVAALPTRRPAPASPSTGRDGGGPLRLGLSVSLGLVLLSSAAGLVLCLRYVGLSRATLPALAGWSLILCLVGVIAVRLAPSPGRALAAALAAGLLARILAFAFVLEGRPIGGDPTIYTGMARHFISSGELVHFDEHHRQYQWAFFPPAYPVLIGLFQLVFGFNSCSIFILHLAIDAFIIASIFHLGVRLQGPEAAALASTVYALWPTLIWLAGFPQKETLSIALVCLNAASLLAPSRPARLGWRRAMAFGGSWGALALTQPALALFPPLLGLVLLRRQPLRATVAFGLRAGVILLLVMGPWWARNHAVLDRFVPLTTSAGWALWVGNNPGATGEWMPPPPDLVGLPEAEMSDRAASKALRWIAENPSEFLVRTARKVILGLGSDRHSFGAIRDFRDIPGEWIFATLATPLQMYHLAVVLLAFCAVMDGRRVPAELCVISFLSVLYIVLVEGWFEFSERHTYFARPFLALLAASFLAGRFGRSAHPV</sequence>
<evidence type="ECO:0000256" key="8">
    <source>
        <dbReference type="SAM" id="MobiDB-lite"/>
    </source>
</evidence>
<keyword evidence="2" id="KW-1003">Cell membrane</keyword>
<gene>
    <name evidence="10" type="ORF">GCM10010964_07990</name>
</gene>
<feature type="transmembrane region" description="Helical" evidence="9">
    <location>
        <begin position="60"/>
        <end position="79"/>
    </location>
</feature>
<feature type="transmembrane region" description="Helical" evidence="9">
    <location>
        <begin position="142"/>
        <end position="162"/>
    </location>
</feature>
<feature type="transmembrane region" description="Helical" evidence="9">
    <location>
        <begin position="401"/>
        <end position="423"/>
    </location>
</feature>
<dbReference type="Proteomes" id="UP000597507">
    <property type="component" value="Unassembled WGS sequence"/>
</dbReference>
<evidence type="ECO:0000256" key="4">
    <source>
        <dbReference type="ARBA" id="ARBA00022679"/>
    </source>
</evidence>
<dbReference type="EMBL" id="BMKS01000002">
    <property type="protein sequence ID" value="GGG22229.1"/>
    <property type="molecule type" value="Genomic_DNA"/>
</dbReference>
<evidence type="ECO:0000256" key="6">
    <source>
        <dbReference type="ARBA" id="ARBA00022989"/>
    </source>
</evidence>
<feature type="transmembrane region" description="Helical" evidence="9">
    <location>
        <begin position="253"/>
        <end position="275"/>
    </location>
</feature>
<dbReference type="PANTHER" id="PTHR33908:SF11">
    <property type="entry name" value="MEMBRANE PROTEIN"/>
    <property type="match status" value="1"/>
</dbReference>
<feature type="transmembrane region" description="Helical" evidence="9">
    <location>
        <begin position="435"/>
        <end position="455"/>
    </location>
</feature>
<keyword evidence="7 9" id="KW-0472">Membrane</keyword>
<evidence type="ECO:0000256" key="5">
    <source>
        <dbReference type="ARBA" id="ARBA00022692"/>
    </source>
</evidence>
<feature type="region of interest" description="Disordered" evidence="8">
    <location>
        <begin position="1"/>
        <end position="21"/>
    </location>
</feature>
<keyword evidence="6 9" id="KW-1133">Transmembrane helix</keyword>
<feature type="transmembrane region" description="Helical" evidence="9">
    <location>
        <begin position="461"/>
        <end position="480"/>
    </location>
</feature>
<feature type="transmembrane region" description="Helical" evidence="9">
    <location>
        <begin position="282"/>
        <end position="303"/>
    </location>
</feature>
<reference evidence="10 11" key="1">
    <citation type="journal article" date="2014" name="Int. J. Syst. Evol. Microbiol.">
        <title>Complete genome sequence of Corynebacterium casei LMG S-19264T (=DSM 44701T), isolated from a smear-ripened cheese.</title>
        <authorList>
            <consortium name="US DOE Joint Genome Institute (JGI-PGF)"/>
            <person name="Walter F."/>
            <person name="Albersmeier A."/>
            <person name="Kalinowski J."/>
            <person name="Ruckert C."/>
        </authorList>
    </citation>
    <scope>NUCLEOTIDE SEQUENCE [LARGE SCALE GENOMIC DNA]</scope>
    <source>
        <strain evidence="10 11">CGMCC 1.16330</strain>
    </source>
</reference>
<dbReference type="AlphaFoldDB" id="A0A8J2Z8V8"/>
<evidence type="ECO:0008006" key="12">
    <source>
        <dbReference type="Google" id="ProtNLM"/>
    </source>
</evidence>
<evidence type="ECO:0000313" key="11">
    <source>
        <dbReference type="Proteomes" id="UP000597507"/>
    </source>
</evidence>
<evidence type="ECO:0000256" key="7">
    <source>
        <dbReference type="ARBA" id="ARBA00023136"/>
    </source>
</evidence>
<dbReference type="GO" id="GO:0016763">
    <property type="term" value="F:pentosyltransferase activity"/>
    <property type="evidence" value="ECO:0007669"/>
    <property type="project" value="TreeGrafter"/>
</dbReference>
<evidence type="ECO:0000256" key="2">
    <source>
        <dbReference type="ARBA" id="ARBA00022475"/>
    </source>
</evidence>
<protein>
    <recommendedName>
        <fullName evidence="12">Glycosyltransferase RgtA/B/C/D-like domain-containing protein</fullName>
    </recommendedName>
</protein>
<comment type="subcellular location">
    <subcellularLocation>
        <location evidence="1">Cell membrane</location>
        <topology evidence="1">Multi-pass membrane protein</topology>
    </subcellularLocation>
</comment>
<feature type="transmembrane region" description="Helical" evidence="9">
    <location>
        <begin position="168"/>
        <end position="187"/>
    </location>
</feature>
<keyword evidence="11" id="KW-1185">Reference proteome</keyword>
<comment type="caution">
    <text evidence="10">The sequence shown here is derived from an EMBL/GenBank/DDBJ whole genome shotgun (WGS) entry which is preliminary data.</text>
</comment>
<organism evidence="10 11">
    <name type="scientific">Caldovatus sediminis</name>
    <dbReference type="NCBI Taxonomy" id="2041189"/>
    <lineage>
        <taxon>Bacteria</taxon>
        <taxon>Pseudomonadati</taxon>
        <taxon>Pseudomonadota</taxon>
        <taxon>Alphaproteobacteria</taxon>
        <taxon>Acetobacterales</taxon>
        <taxon>Roseomonadaceae</taxon>
        <taxon>Caldovatus</taxon>
    </lineage>
</organism>
<evidence type="ECO:0000256" key="3">
    <source>
        <dbReference type="ARBA" id="ARBA00022676"/>
    </source>
</evidence>
<feature type="transmembrane region" description="Helical" evidence="9">
    <location>
        <begin position="27"/>
        <end position="48"/>
    </location>
</feature>
<dbReference type="PANTHER" id="PTHR33908">
    <property type="entry name" value="MANNOSYLTRANSFERASE YKCB-RELATED"/>
    <property type="match status" value="1"/>
</dbReference>
<evidence type="ECO:0000313" key="10">
    <source>
        <dbReference type="EMBL" id="GGG22229.1"/>
    </source>
</evidence>
<keyword evidence="3" id="KW-0328">Glycosyltransferase</keyword>
<keyword evidence="5 9" id="KW-0812">Transmembrane</keyword>
<accession>A0A8J2Z8V8</accession>
<evidence type="ECO:0000256" key="1">
    <source>
        <dbReference type="ARBA" id="ARBA00004651"/>
    </source>
</evidence>
<keyword evidence="4" id="KW-0808">Transferase</keyword>
<proteinExistence type="predicted"/>
<feature type="transmembrane region" description="Helical" evidence="9">
    <location>
        <begin position="194"/>
        <end position="214"/>
    </location>
</feature>
<dbReference type="GO" id="GO:0005886">
    <property type="term" value="C:plasma membrane"/>
    <property type="evidence" value="ECO:0007669"/>
    <property type="project" value="UniProtKB-SubCell"/>
</dbReference>
<feature type="transmembrane region" description="Helical" evidence="9">
    <location>
        <begin position="85"/>
        <end position="105"/>
    </location>
</feature>
<dbReference type="InterPro" id="IPR050297">
    <property type="entry name" value="LipidA_mod_glycosyltrf_83"/>
</dbReference>
<dbReference type="GO" id="GO:0009103">
    <property type="term" value="P:lipopolysaccharide biosynthetic process"/>
    <property type="evidence" value="ECO:0007669"/>
    <property type="project" value="UniProtKB-ARBA"/>
</dbReference>
<evidence type="ECO:0000256" key="9">
    <source>
        <dbReference type="SAM" id="Phobius"/>
    </source>
</evidence>
<name>A0A8J2Z8V8_9PROT</name>